<feature type="modified residue" description="4-aspartylphosphate" evidence="8">
    <location>
        <position position="55"/>
    </location>
</feature>
<dbReference type="GO" id="GO:0043565">
    <property type="term" value="F:sequence-specific DNA binding"/>
    <property type="evidence" value="ECO:0007669"/>
    <property type="project" value="InterPro"/>
</dbReference>
<evidence type="ECO:0000256" key="5">
    <source>
        <dbReference type="ARBA" id="ARBA00023015"/>
    </source>
</evidence>
<dbReference type="Pfam" id="PF00072">
    <property type="entry name" value="Response_reg"/>
    <property type="match status" value="1"/>
</dbReference>
<evidence type="ECO:0000313" key="12">
    <source>
        <dbReference type="Proteomes" id="UP000479114"/>
    </source>
</evidence>
<dbReference type="Gene3D" id="1.10.10.60">
    <property type="entry name" value="Homeodomain-like"/>
    <property type="match status" value="2"/>
</dbReference>
<comment type="subcellular location">
    <subcellularLocation>
        <location evidence="1">Cytoplasm</location>
    </subcellularLocation>
</comment>
<keyword evidence="5" id="KW-0805">Transcription regulation</keyword>
<evidence type="ECO:0000259" key="10">
    <source>
        <dbReference type="PROSITE" id="PS50110"/>
    </source>
</evidence>
<evidence type="ECO:0000256" key="4">
    <source>
        <dbReference type="ARBA" id="ARBA00023012"/>
    </source>
</evidence>
<dbReference type="Gene3D" id="3.40.50.2300">
    <property type="match status" value="1"/>
</dbReference>
<dbReference type="InterPro" id="IPR011006">
    <property type="entry name" value="CheY-like_superfamily"/>
</dbReference>
<dbReference type="EMBL" id="CP048286">
    <property type="protein sequence ID" value="QHW33735.1"/>
    <property type="molecule type" value="Genomic_DNA"/>
</dbReference>
<dbReference type="InterPro" id="IPR051552">
    <property type="entry name" value="HptR"/>
</dbReference>
<dbReference type="InterPro" id="IPR020449">
    <property type="entry name" value="Tscrpt_reg_AraC-type_HTH"/>
</dbReference>
<dbReference type="Proteomes" id="UP000479114">
    <property type="component" value="Chromosome"/>
</dbReference>
<dbReference type="GO" id="GO:0003700">
    <property type="term" value="F:DNA-binding transcription factor activity"/>
    <property type="evidence" value="ECO:0007669"/>
    <property type="project" value="InterPro"/>
</dbReference>
<dbReference type="PROSITE" id="PS50110">
    <property type="entry name" value="RESPONSE_REGULATORY"/>
    <property type="match status" value="1"/>
</dbReference>
<dbReference type="InterPro" id="IPR018060">
    <property type="entry name" value="HTH_AraC"/>
</dbReference>
<evidence type="ECO:0000256" key="6">
    <source>
        <dbReference type="ARBA" id="ARBA00023125"/>
    </source>
</evidence>
<dbReference type="KEGG" id="prz:GZH47_25005"/>
<evidence type="ECO:0000256" key="7">
    <source>
        <dbReference type="ARBA" id="ARBA00023163"/>
    </source>
</evidence>
<dbReference type="PANTHER" id="PTHR42713:SF3">
    <property type="entry name" value="TRANSCRIPTIONAL REGULATORY PROTEIN HPTR"/>
    <property type="match status" value="1"/>
</dbReference>
<evidence type="ECO:0000256" key="1">
    <source>
        <dbReference type="ARBA" id="ARBA00004496"/>
    </source>
</evidence>
<evidence type="ECO:0000256" key="8">
    <source>
        <dbReference type="PROSITE-ProRule" id="PRU00169"/>
    </source>
</evidence>
<sequence length="543" mass="62892">MLKVLILEDEPILRQGLVNKISMDKLPLVIAGEADNGIDGLELLIEIKPDIVLTDIRMPGMDGLDFIEQALLLQEKLNVIIVSGYGEFEYAKRAMSYGVSDYLLKPVDSEELREALLKAIHRIEEERALGEERALLLRNQALNKETLRQQHLTKLIQLSAQTEMRNEITNPRIEEVQAHFDRYLVVALVLEPYALPHYSFREGEEELVRFAVENIMSDRMASSGRQGVLFTHAIHENEMLYMFGFNRPEERNAIHALMRDVLDGIQNYLKLKATVSIGKTVDRIEDIQQSYRQAKLIIRNKVIRGTGHIFEYEHFQQQLPIVNPFLSQEDERILLQWLEDCNEAACTNWIEQRLEILVASPSSTFSQLEWFCVDVYLLFQKFLAKTTAPERLIGDMDELLQWLQNMTTWQEAVRKLNSHAGNIVGYFVNLNHGLHADVMEKAKQYLDTCFNEPISLQKISDTYYIHPNYFSKRFKEKFGVSFHEYLTELRMKSAAKWMLETDLKISHIAGKVGYEDPAYFGSVFRKCFGMSPKQFRAQMKAVK</sequence>
<feature type="domain" description="HTH araC/xylS-type" evidence="9">
    <location>
        <begin position="440"/>
        <end position="538"/>
    </location>
</feature>
<dbReference type="SMART" id="SM00448">
    <property type="entry name" value="REC"/>
    <property type="match status" value="1"/>
</dbReference>
<keyword evidence="7" id="KW-0804">Transcription</keyword>
<dbReference type="PROSITE" id="PS01124">
    <property type="entry name" value="HTH_ARAC_FAMILY_2"/>
    <property type="match status" value="1"/>
</dbReference>
<dbReference type="AlphaFoldDB" id="A0A6C0P5K5"/>
<dbReference type="SUPFAM" id="SSF52172">
    <property type="entry name" value="CheY-like"/>
    <property type="match status" value="1"/>
</dbReference>
<protein>
    <submittedName>
        <fullName evidence="11">Response regulator</fullName>
    </submittedName>
</protein>
<evidence type="ECO:0000259" key="9">
    <source>
        <dbReference type="PROSITE" id="PS01124"/>
    </source>
</evidence>
<dbReference type="Pfam" id="PF17853">
    <property type="entry name" value="GGDEF_2"/>
    <property type="match status" value="1"/>
</dbReference>
<dbReference type="CDD" id="cd17536">
    <property type="entry name" value="REC_YesN-like"/>
    <property type="match status" value="1"/>
</dbReference>
<dbReference type="SMART" id="SM00342">
    <property type="entry name" value="HTH_ARAC"/>
    <property type="match status" value="1"/>
</dbReference>
<name>A0A6C0P5K5_9BACL</name>
<accession>A0A6C0P5K5</accession>
<keyword evidence="3 8" id="KW-0597">Phosphoprotein</keyword>
<dbReference type="GO" id="GO:0000160">
    <property type="term" value="P:phosphorelay signal transduction system"/>
    <property type="evidence" value="ECO:0007669"/>
    <property type="project" value="UniProtKB-KW"/>
</dbReference>
<dbReference type="GO" id="GO:0005737">
    <property type="term" value="C:cytoplasm"/>
    <property type="evidence" value="ECO:0007669"/>
    <property type="project" value="UniProtKB-SubCell"/>
</dbReference>
<dbReference type="RefSeq" id="WP_162643733.1">
    <property type="nucleotide sequence ID" value="NZ_CP048286.1"/>
</dbReference>
<gene>
    <name evidence="11" type="ORF">GZH47_25005</name>
</gene>
<dbReference type="InterPro" id="IPR009057">
    <property type="entry name" value="Homeodomain-like_sf"/>
</dbReference>
<keyword evidence="2" id="KW-0963">Cytoplasm</keyword>
<keyword evidence="6" id="KW-0238">DNA-binding</keyword>
<organism evidence="11 12">
    <name type="scientific">Paenibacillus rhizovicinus</name>
    <dbReference type="NCBI Taxonomy" id="2704463"/>
    <lineage>
        <taxon>Bacteria</taxon>
        <taxon>Bacillati</taxon>
        <taxon>Bacillota</taxon>
        <taxon>Bacilli</taxon>
        <taxon>Bacillales</taxon>
        <taxon>Paenibacillaceae</taxon>
        <taxon>Paenibacillus</taxon>
    </lineage>
</organism>
<reference evidence="11 12" key="1">
    <citation type="submission" date="2020-02" db="EMBL/GenBank/DDBJ databases">
        <title>Paenibacillus sp. nov., isolated from rhizosphere soil of tomato.</title>
        <authorList>
            <person name="Weon H.-Y."/>
            <person name="Lee S.A."/>
        </authorList>
    </citation>
    <scope>NUCLEOTIDE SEQUENCE [LARGE SCALE GENOMIC DNA]</scope>
    <source>
        <strain evidence="11 12">14171R-81</strain>
    </source>
</reference>
<dbReference type="PANTHER" id="PTHR42713">
    <property type="entry name" value="HISTIDINE KINASE-RELATED"/>
    <property type="match status" value="1"/>
</dbReference>
<dbReference type="PRINTS" id="PR00032">
    <property type="entry name" value="HTHARAC"/>
</dbReference>
<dbReference type="SUPFAM" id="SSF46689">
    <property type="entry name" value="Homeodomain-like"/>
    <property type="match status" value="2"/>
</dbReference>
<dbReference type="InterPro" id="IPR001789">
    <property type="entry name" value="Sig_transdc_resp-reg_receiver"/>
</dbReference>
<feature type="domain" description="Response regulatory" evidence="10">
    <location>
        <begin position="3"/>
        <end position="120"/>
    </location>
</feature>
<evidence type="ECO:0000256" key="2">
    <source>
        <dbReference type="ARBA" id="ARBA00022490"/>
    </source>
</evidence>
<keyword evidence="12" id="KW-1185">Reference proteome</keyword>
<dbReference type="Pfam" id="PF12833">
    <property type="entry name" value="HTH_18"/>
    <property type="match status" value="1"/>
</dbReference>
<evidence type="ECO:0000256" key="3">
    <source>
        <dbReference type="ARBA" id="ARBA00022553"/>
    </source>
</evidence>
<proteinExistence type="predicted"/>
<evidence type="ECO:0000313" key="11">
    <source>
        <dbReference type="EMBL" id="QHW33735.1"/>
    </source>
</evidence>
<keyword evidence="4" id="KW-0902">Two-component regulatory system</keyword>
<dbReference type="InterPro" id="IPR041522">
    <property type="entry name" value="CdaR_GGDEF"/>
</dbReference>